<dbReference type="CDD" id="cd04891">
    <property type="entry name" value="ACT_AK-LysC-DapG-like_1"/>
    <property type="match status" value="1"/>
</dbReference>
<evidence type="ECO:0000256" key="7">
    <source>
        <dbReference type="ARBA" id="ARBA00022777"/>
    </source>
</evidence>
<evidence type="ECO:0000256" key="6">
    <source>
        <dbReference type="ARBA" id="ARBA00022741"/>
    </source>
</evidence>
<dbReference type="PANTHER" id="PTHR21499:SF3">
    <property type="entry name" value="ASPARTOKINASE"/>
    <property type="match status" value="1"/>
</dbReference>
<evidence type="ECO:0000313" key="14">
    <source>
        <dbReference type="Proteomes" id="UP000233534"/>
    </source>
</evidence>
<keyword evidence="7 12" id="KW-0418">Kinase</keyword>
<evidence type="ECO:0000256" key="1">
    <source>
        <dbReference type="ARBA" id="ARBA00004986"/>
    </source>
</evidence>
<comment type="pathway">
    <text evidence="2">Amino-acid biosynthesis; L-threonine biosynthesis; L-threonine from L-aspartate: step 1/5.</text>
</comment>
<keyword evidence="9" id="KW-0457">Lysine biosynthesis</keyword>
<protein>
    <recommendedName>
        <fullName evidence="4">aspartate kinase</fullName>
        <ecNumber evidence="4">2.7.2.4</ecNumber>
    </recommendedName>
</protein>
<proteinExistence type="inferred from homology"/>
<evidence type="ECO:0000256" key="3">
    <source>
        <dbReference type="ARBA" id="ARBA00010122"/>
    </source>
</evidence>
<gene>
    <name evidence="12" type="primary">lysC</name>
    <name evidence="13" type="ORF">B9R14_13270</name>
    <name evidence="12" type="ORF">HVS_09135</name>
</gene>
<name>A0A2K9EIH0_9FIRM</name>
<dbReference type="PANTHER" id="PTHR21499">
    <property type="entry name" value="ASPARTATE KINASE"/>
    <property type="match status" value="1"/>
</dbReference>
<dbReference type="UniPathway" id="UPA00050">
    <property type="reaction ID" value="UER00461"/>
</dbReference>
<dbReference type="InterPro" id="IPR045865">
    <property type="entry name" value="ACT-like_dom_sf"/>
</dbReference>
<evidence type="ECO:0000313" key="13">
    <source>
        <dbReference type="EMBL" id="PQQ67624.1"/>
    </source>
</evidence>
<dbReference type="CDD" id="cd04923">
    <property type="entry name" value="ACT_AK-LysC-DapG-like_2"/>
    <property type="match status" value="1"/>
</dbReference>
<accession>A0A2K9EIH0</accession>
<dbReference type="RefSeq" id="WP_101301435.1">
    <property type="nucleotide sequence ID" value="NZ_CP025197.1"/>
</dbReference>
<comment type="pathway">
    <text evidence="1">Amino-acid biosynthesis; L-methionine biosynthesis via de novo pathway; L-homoserine from L-aspartate: step 1/3.</text>
</comment>
<dbReference type="Pfam" id="PF22468">
    <property type="entry name" value="ACT_9"/>
    <property type="match status" value="2"/>
</dbReference>
<dbReference type="GO" id="GO:0005524">
    <property type="term" value="F:ATP binding"/>
    <property type="evidence" value="ECO:0007669"/>
    <property type="project" value="UniProtKB-KW"/>
</dbReference>
<evidence type="ECO:0000256" key="9">
    <source>
        <dbReference type="ARBA" id="ARBA00023154"/>
    </source>
</evidence>
<reference evidence="13 15" key="2">
    <citation type="journal article" date="2018" name="Syst. Appl. Microbiol.">
        <title>Characterization and high-quality draft genome sequence of Herbivorax saccincola A7, an anaerobic, alkaliphilic, thermophilic, cellulolytic, and xylanolytic bacterium.</title>
        <authorList>
            <person name="Aikawa S."/>
            <person name="Baramee S."/>
            <person name="Sermsathanaswadi J."/>
            <person name="Thianheng P."/>
            <person name="Tachaapaikoon C."/>
            <person name="Shikata A."/>
            <person name="Waeonukul R."/>
            <person name="Pason P."/>
            <person name="Ratanakhanokchai K."/>
            <person name="Kosugi A."/>
        </authorList>
    </citation>
    <scope>NUCLEOTIDE SEQUENCE [LARGE SCALE GENOMIC DNA]</scope>
    <source>
        <strain evidence="13 15">A7</strain>
    </source>
</reference>
<evidence type="ECO:0000256" key="5">
    <source>
        <dbReference type="ARBA" id="ARBA00022679"/>
    </source>
</evidence>
<evidence type="ECO:0000313" key="12">
    <source>
        <dbReference type="EMBL" id="AUG57733.1"/>
    </source>
</evidence>
<evidence type="ECO:0000256" key="2">
    <source>
        <dbReference type="ARBA" id="ARBA00005139"/>
    </source>
</evidence>
<reference evidence="12 14" key="1">
    <citation type="submission" date="2017-12" db="EMBL/GenBank/DDBJ databases">
        <title>Complete genome sequence of Herbivorax saccincola GGR1, a novel Cellulosome-producing hydrolytic bacterium in a thermophilic biogas plant, established by Illumina and Nanopore MinION sequencing.</title>
        <authorList>
            <person name="Pechtl A."/>
            <person name="Ruckert C."/>
            <person name="Koeck D.E."/>
            <person name="Maus I."/>
            <person name="Winkler A."/>
            <person name="Kalinowski J."/>
            <person name="Puhler A."/>
            <person name="Schwarz W.W."/>
            <person name="Zverlov V.V."/>
            <person name="Schluter A."/>
            <person name="Liebl W."/>
        </authorList>
    </citation>
    <scope>NUCLEOTIDE SEQUENCE [LARGE SCALE GENOMIC DNA]</scope>
    <source>
        <strain evidence="12">GGR1</strain>
        <strain evidence="14">SR1</strain>
    </source>
</reference>
<dbReference type="InterPro" id="IPR054352">
    <property type="entry name" value="ACT_Aspartokinase"/>
</dbReference>
<dbReference type="GO" id="GO:0009088">
    <property type="term" value="P:threonine biosynthetic process"/>
    <property type="evidence" value="ECO:0007669"/>
    <property type="project" value="UniProtKB-UniPathway"/>
</dbReference>
<keyword evidence="5 12" id="KW-0808">Transferase</keyword>
<keyword evidence="9" id="KW-0028">Amino-acid biosynthesis</keyword>
<dbReference type="Gene3D" id="3.30.2130.10">
    <property type="entry name" value="VC0802-like"/>
    <property type="match status" value="1"/>
</dbReference>
<dbReference type="GO" id="GO:0009090">
    <property type="term" value="P:homoserine biosynthetic process"/>
    <property type="evidence" value="ECO:0007669"/>
    <property type="project" value="TreeGrafter"/>
</dbReference>
<comment type="catalytic activity">
    <reaction evidence="10">
        <text>L-aspartate + ATP = 4-phospho-L-aspartate + ADP</text>
        <dbReference type="Rhea" id="RHEA:23776"/>
        <dbReference type="ChEBI" id="CHEBI:29991"/>
        <dbReference type="ChEBI" id="CHEBI:30616"/>
        <dbReference type="ChEBI" id="CHEBI:57535"/>
        <dbReference type="ChEBI" id="CHEBI:456216"/>
        <dbReference type="EC" id="2.7.2.4"/>
    </reaction>
</comment>
<dbReference type="GO" id="GO:0004072">
    <property type="term" value="F:aspartate kinase activity"/>
    <property type="evidence" value="ECO:0007669"/>
    <property type="project" value="UniProtKB-EC"/>
</dbReference>
<feature type="domain" description="ACT" evidence="11">
    <location>
        <begin position="99"/>
        <end position="158"/>
    </location>
</feature>
<keyword evidence="8" id="KW-0067">ATP-binding</keyword>
<dbReference type="GO" id="GO:0009089">
    <property type="term" value="P:lysine biosynthetic process via diaminopimelate"/>
    <property type="evidence" value="ECO:0007669"/>
    <property type="project" value="TreeGrafter"/>
</dbReference>
<evidence type="ECO:0000313" key="15">
    <source>
        <dbReference type="Proteomes" id="UP000239720"/>
    </source>
</evidence>
<dbReference type="EMBL" id="CP025197">
    <property type="protein sequence ID" value="AUG57733.1"/>
    <property type="molecule type" value="Genomic_DNA"/>
</dbReference>
<feature type="domain" description="ACT" evidence="11">
    <location>
        <begin position="18"/>
        <end position="97"/>
    </location>
</feature>
<evidence type="ECO:0000256" key="8">
    <source>
        <dbReference type="ARBA" id="ARBA00022840"/>
    </source>
</evidence>
<dbReference type="Proteomes" id="UP000233534">
    <property type="component" value="Chromosome"/>
</dbReference>
<dbReference type="GO" id="GO:0005829">
    <property type="term" value="C:cytosol"/>
    <property type="evidence" value="ECO:0007669"/>
    <property type="project" value="TreeGrafter"/>
</dbReference>
<dbReference type="InterPro" id="IPR002912">
    <property type="entry name" value="ACT_dom"/>
</dbReference>
<evidence type="ECO:0000256" key="4">
    <source>
        <dbReference type="ARBA" id="ARBA00013059"/>
    </source>
</evidence>
<keyword evidence="6" id="KW-0547">Nucleotide-binding</keyword>
<dbReference type="EC" id="2.7.2.4" evidence="4"/>
<dbReference type="Proteomes" id="UP000239720">
    <property type="component" value="Unassembled WGS sequence"/>
</dbReference>
<organism evidence="12 14">
    <name type="scientific">Acetivibrio saccincola</name>
    <dbReference type="NCBI Taxonomy" id="1677857"/>
    <lineage>
        <taxon>Bacteria</taxon>
        <taxon>Bacillati</taxon>
        <taxon>Bacillota</taxon>
        <taxon>Clostridia</taxon>
        <taxon>Eubacteriales</taxon>
        <taxon>Oscillospiraceae</taxon>
        <taxon>Acetivibrio</taxon>
    </lineage>
</organism>
<dbReference type="UniPathway" id="UPA00051">
    <property type="reaction ID" value="UER00462"/>
</dbReference>
<dbReference type="EMBL" id="NEMB01000003">
    <property type="protein sequence ID" value="PQQ67624.1"/>
    <property type="molecule type" value="Genomic_DNA"/>
</dbReference>
<comment type="similarity">
    <text evidence="3">Belongs to the aspartokinase family.</text>
</comment>
<sequence>MDKRPVTNIDVSYNVAMITLGNMPDDINLISEIFAVLSDEGINIDMVSKPAPLKGTVSISFTLPADDMVKAITLLNDYKKKMTGNFLVEVDAYNSKVSVYGEEMKHTPGVAARVFKALAKENIEVKLITTSAVDISCLVYERSIDDAVNSIKKEFSLE</sequence>
<dbReference type="PROSITE" id="PS51671">
    <property type="entry name" value="ACT"/>
    <property type="match status" value="2"/>
</dbReference>
<evidence type="ECO:0000256" key="10">
    <source>
        <dbReference type="ARBA" id="ARBA00047872"/>
    </source>
</evidence>
<keyword evidence="14" id="KW-1185">Reference proteome</keyword>
<dbReference type="AlphaFoldDB" id="A0A2K9EIH0"/>
<evidence type="ECO:0000259" key="11">
    <source>
        <dbReference type="PROSITE" id="PS51671"/>
    </source>
</evidence>
<dbReference type="OrthoDB" id="9799110at2"/>
<dbReference type="KEGG" id="hsc:HVS_09135"/>
<dbReference type="SUPFAM" id="SSF55021">
    <property type="entry name" value="ACT-like"/>
    <property type="match status" value="2"/>
</dbReference>